<evidence type="ECO:0000256" key="1">
    <source>
        <dbReference type="SAM" id="MobiDB-lite"/>
    </source>
</evidence>
<evidence type="ECO:0000313" key="2">
    <source>
        <dbReference type="EMBL" id="KAK5846299.1"/>
    </source>
</evidence>
<sequence length="65" mass="7463">MLARASWEEDSVPYEDGPQNLEPLKRPSALWQFGFDFRNDPRILGNIRRSLGGLLQIDDVSMKSE</sequence>
<protein>
    <submittedName>
        <fullName evidence="2">Uncharacterized protein</fullName>
    </submittedName>
</protein>
<reference evidence="2 3" key="1">
    <citation type="submission" date="2023-03" db="EMBL/GenBank/DDBJ databases">
        <title>WGS of Gossypium arboreum.</title>
        <authorList>
            <person name="Yu D."/>
        </authorList>
    </citation>
    <scope>NUCLEOTIDE SEQUENCE [LARGE SCALE GENOMIC DNA]</scope>
    <source>
        <tissue evidence="2">Leaf</tissue>
    </source>
</reference>
<comment type="caution">
    <text evidence="2">The sequence shown here is derived from an EMBL/GenBank/DDBJ whole genome shotgun (WGS) entry which is preliminary data.</text>
</comment>
<feature type="region of interest" description="Disordered" evidence="1">
    <location>
        <begin position="1"/>
        <end position="24"/>
    </location>
</feature>
<dbReference type="EMBL" id="JARKNE010000001">
    <property type="protein sequence ID" value="KAK5846299.1"/>
    <property type="molecule type" value="Genomic_DNA"/>
</dbReference>
<evidence type="ECO:0000313" key="3">
    <source>
        <dbReference type="Proteomes" id="UP001358586"/>
    </source>
</evidence>
<dbReference type="Proteomes" id="UP001358586">
    <property type="component" value="Chromosome 1"/>
</dbReference>
<accession>A0ABR0R440</accession>
<name>A0ABR0R440_GOSAR</name>
<proteinExistence type="predicted"/>
<keyword evidence="3" id="KW-1185">Reference proteome</keyword>
<gene>
    <name evidence="2" type="ORF">PVK06_002582</name>
</gene>
<organism evidence="2 3">
    <name type="scientific">Gossypium arboreum</name>
    <name type="common">Tree cotton</name>
    <name type="synonym">Gossypium nanking</name>
    <dbReference type="NCBI Taxonomy" id="29729"/>
    <lineage>
        <taxon>Eukaryota</taxon>
        <taxon>Viridiplantae</taxon>
        <taxon>Streptophyta</taxon>
        <taxon>Embryophyta</taxon>
        <taxon>Tracheophyta</taxon>
        <taxon>Spermatophyta</taxon>
        <taxon>Magnoliopsida</taxon>
        <taxon>eudicotyledons</taxon>
        <taxon>Gunneridae</taxon>
        <taxon>Pentapetalae</taxon>
        <taxon>rosids</taxon>
        <taxon>malvids</taxon>
        <taxon>Malvales</taxon>
        <taxon>Malvaceae</taxon>
        <taxon>Malvoideae</taxon>
        <taxon>Gossypium</taxon>
    </lineage>
</organism>